<dbReference type="RefSeq" id="WP_211909839.1">
    <property type="nucleotide sequence ID" value="NZ_CP036498.1"/>
</dbReference>
<reference evidence="1 2" key="1">
    <citation type="submission" date="2019-02" db="EMBL/GenBank/DDBJ databases">
        <title>Emended description of the genus Rhodopseudomonas and description of Rhodopseudomonas albus sp. nov., a non-phototrophic, heavy-metal-tolerant bacterium isolated from garden soil.</title>
        <authorList>
            <person name="Bao Z."/>
            <person name="Cao W.W."/>
            <person name="Sato Y."/>
            <person name="Nishizawa T."/>
            <person name="Zhao J."/>
            <person name="Guo Y."/>
            <person name="Ohta H."/>
        </authorList>
    </citation>
    <scope>NUCLEOTIDE SEQUENCE [LARGE SCALE GENOMIC DNA]</scope>
    <source>
        <strain evidence="1 2">SK50-23</strain>
    </source>
</reference>
<sequence>MKITFDPQKRLKTLGERGIDFAVDAEKVFAGDKVTFPDDRFDYGEKREITVGWLNGRMVFMVWTQRGEARHVISMRFCHAKEAAKYRPAFDT</sequence>
<dbReference type="Proteomes" id="UP000682843">
    <property type="component" value="Chromosome"/>
</dbReference>
<name>A0ABX8AFS2_9BRAD</name>
<evidence type="ECO:0000313" key="2">
    <source>
        <dbReference type="Proteomes" id="UP000682843"/>
    </source>
</evidence>
<dbReference type="Gene3D" id="3.10.450.530">
    <property type="entry name" value="Ribonuclease toxin, BrnT, of type II toxin-antitoxin system"/>
    <property type="match status" value="1"/>
</dbReference>
<gene>
    <name evidence="1" type="ORF">RPMA_22065</name>
</gene>
<dbReference type="EMBL" id="CP036498">
    <property type="protein sequence ID" value="QUS41230.1"/>
    <property type="molecule type" value="Genomic_DNA"/>
</dbReference>
<organism evidence="1 2">
    <name type="scientific">Tardiphaga alba</name>
    <dbReference type="NCBI Taxonomy" id="340268"/>
    <lineage>
        <taxon>Bacteria</taxon>
        <taxon>Pseudomonadati</taxon>
        <taxon>Pseudomonadota</taxon>
        <taxon>Alphaproteobacteria</taxon>
        <taxon>Hyphomicrobiales</taxon>
        <taxon>Nitrobacteraceae</taxon>
        <taxon>Tardiphaga</taxon>
    </lineage>
</organism>
<evidence type="ECO:0000313" key="1">
    <source>
        <dbReference type="EMBL" id="QUS41230.1"/>
    </source>
</evidence>
<dbReference type="Pfam" id="PF04365">
    <property type="entry name" value="BrnT_toxin"/>
    <property type="match status" value="1"/>
</dbReference>
<dbReference type="InterPro" id="IPR007460">
    <property type="entry name" value="BrnT_toxin"/>
</dbReference>
<proteinExistence type="predicted"/>
<accession>A0ABX8AFS2</accession>
<protein>
    <submittedName>
        <fullName evidence="1">BrnT family toxin</fullName>
    </submittedName>
</protein>
<dbReference type="InterPro" id="IPR038573">
    <property type="entry name" value="BrnT_sf"/>
</dbReference>
<keyword evidence="2" id="KW-1185">Reference proteome</keyword>